<dbReference type="Proteomes" id="UP000824533">
    <property type="component" value="Linkage Group LG17"/>
</dbReference>
<evidence type="ECO:0000313" key="1">
    <source>
        <dbReference type="EMBL" id="KAJ0174892.1"/>
    </source>
</evidence>
<name>A0ACC1CUB2_9NEOP</name>
<reference evidence="1 2" key="1">
    <citation type="journal article" date="2021" name="Front. Genet.">
        <title>Chromosome-Level Genome Assembly Reveals Significant Gene Expansion in the Toll and IMD Signaling Pathways of Dendrolimus kikuchii.</title>
        <authorList>
            <person name="Zhou J."/>
            <person name="Wu P."/>
            <person name="Xiong Z."/>
            <person name="Liu N."/>
            <person name="Zhao N."/>
            <person name="Ji M."/>
            <person name="Qiu Y."/>
            <person name="Yang B."/>
        </authorList>
    </citation>
    <scope>NUCLEOTIDE SEQUENCE [LARGE SCALE GENOMIC DNA]</scope>
    <source>
        <strain evidence="1">Ann1</strain>
    </source>
</reference>
<evidence type="ECO:0000313" key="2">
    <source>
        <dbReference type="Proteomes" id="UP000824533"/>
    </source>
</evidence>
<protein>
    <submittedName>
        <fullName evidence="1">Uncharacterized protein</fullName>
    </submittedName>
</protein>
<proteinExistence type="predicted"/>
<accession>A0ACC1CUB2</accession>
<comment type="caution">
    <text evidence="1">The sequence shown here is derived from an EMBL/GenBank/DDBJ whole genome shotgun (WGS) entry which is preliminary data.</text>
</comment>
<gene>
    <name evidence="1" type="ORF">K1T71_010000</name>
</gene>
<sequence>MSQKKRKTFSIEEKSRIISKLDSGIPNKDIAKEYGVKHSTISTIWKGRHNIKKMYDSNFLKMKKARRMKHTNVEEALLKWFKIQRRKNILVTGPILQEKANEFARRFGEDFVCSPSWIYRFRSRHDILHRQVSGKPDSTDDRVVQEWISQKWLTLSEDYGPDNIFNADETGLFYNMAPNWALKWKGEDCSGGEIANQRLTILVATNMTGSSKKKLLVVGKFKKPTSFENLHSLPVTYESNMNSWMTSEIFERWLRNWDAELQVNNKKILLLVNDCNAHNVNANLKCIKLAFLPLNITSTLRPLDQGVMRCLKYHYKRQLVIKSLQNFNIHKQNIVTVLDAILMLSDAWQKVSQRTIADCFNSAGFRDPLTISLDDDDEPWMKTFSTTDNDEEYNIPLAQLANLSDTELEEFINVDNSLAICAPAMEDDIVQVKEEIEEEEDIEEEFTVPTLNDGLNAINVLRKIVLCNDQFNTVGNYNNALIKIQRELENSFARQNSEQTNITIFMKTE</sequence>
<keyword evidence="2" id="KW-1185">Reference proteome</keyword>
<dbReference type="EMBL" id="CM034403">
    <property type="protein sequence ID" value="KAJ0174892.1"/>
    <property type="molecule type" value="Genomic_DNA"/>
</dbReference>
<organism evidence="1 2">
    <name type="scientific">Dendrolimus kikuchii</name>
    <dbReference type="NCBI Taxonomy" id="765133"/>
    <lineage>
        <taxon>Eukaryota</taxon>
        <taxon>Metazoa</taxon>
        <taxon>Ecdysozoa</taxon>
        <taxon>Arthropoda</taxon>
        <taxon>Hexapoda</taxon>
        <taxon>Insecta</taxon>
        <taxon>Pterygota</taxon>
        <taxon>Neoptera</taxon>
        <taxon>Endopterygota</taxon>
        <taxon>Lepidoptera</taxon>
        <taxon>Glossata</taxon>
        <taxon>Ditrysia</taxon>
        <taxon>Bombycoidea</taxon>
        <taxon>Lasiocampidae</taxon>
        <taxon>Dendrolimus</taxon>
    </lineage>
</organism>